<dbReference type="PANTHER" id="PTHR35528">
    <property type="entry name" value="BLL1675 PROTEIN"/>
    <property type="match status" value="1"/>
</dbReference>
<dbReference type="InterPro" id="IPR032874">
    <property type="entry name" value="DDE_dom"/>
</dbReference>
<evidence type="ECO:0000259" key="1">
    <source>
        <dbReference type="Pfam" id="PF13610"/>
    </source>
</evidence>
<organism evidence="2 3">
    <name type="scientific">Rhizobium favelukesii</name>
    <dbReference type="NCBI Taxonomy" id="348824"/>
    <lineage>
        <taxon>Bacteria</taxon>
        <taxon>Pseudomonadati</taxon>
        <taxon>Pseudomonadota</taxon>
        <taxon>Alphaproteobacteria</taxon>
        <taxon>Hyphomicrobiales</taxon>
        <taxon>Rhizobiaceae</taxon>
        <taxon>Rhizobium/Agrobacterium group</taxon>
        <taxon>Rhizobium</taxon>
    </lineage>
</organism>
<accession>W6RM94</accession>
<dbReference type="AlphaFoldDB" id="W6RM94"/>
<geneLocation type="plasmid" evidence="2">
    <name>pLPU83b</name>
</geneLocation>
<dbReference type="InterPro" id="IPR052183">
    <property type="entry name" value="IS_Transposase"/>
</dbReference>
<dbReference type="EMBL" id="CBYB010000005">
    <property type="protein sequence ID" value="CDM60058.1"/>
    <property type="molecule type" value="Genomic_DNA"/>
</dbReference>
<name>W6RM94_9HYPH</name>
<keyword evidence="2" id="KW-0614">Plasmid</keyword>
<sequence>MERGIVVSYETIRRWSRKFGAAYVKQLRRRKPSRTDIWHLNEVVISIGGGKHLLWRAVDQDGYVLDEIVQARRDTKAAKRLLVRLLKKQGLMPKRVLPAMRRN</sequence>
<protein>
    <submittedName>
        <fullName evidence="2">Transposase-like protein</fullName>
    </submittedName>
</protein>
<dbReference type="PANTHER" id="PTHR35528:SF3">
    <property type="entry name" value="BLL1675 PROTEIN"/>
    <property type="match status" value="1"/>
</dbReference>
<keyword evidence="3" id="KW-1185">Reference proteome</keyword>
<dbReference type="Proteomes" id="UP000019443">
    <property type="component" value="Unassembled WGS sequence"/>
</dbReference>
<evidence type="ECO:0000313" key="3">
    <source>
        <dbReference type="Proteomes" id="UP000019443"/>
    </source>
</evidence>
<proteinExistence type="predicted"/>
<gene>
    <name evidence="2" type="ORF">LPU83_pLPU83b_0058</name>
</gene>
<dbReference type="Pfam" id="PF13610">
    <property type="entry name" value="DDE_Tnp_IS240"/>
    <property type="match status" value="1"/>
</dbReference>
<evidence type="ECO:0000313" key="2">
    <source>
        <dbReference type="EMBL" id="CDM60058.1"/>
    </source>
</evidence>
<comment type="caution">
    <text evidence="2">The sequence shown here is derived from an EMBL/GenBank/DDBJ whole genome shotgun (WGS) entry which is preliminary data.</text>
</comment>
<reference evidence="2" key="1">
    <citation type="submission" date="2013-11" db="EMBL/GenBank/DDBJ databases">
        <title>Draft genome sequence of the broad-host-range Rhizobium sp. LPU83 strain, a member of the low-genetic diversity Oregon-like Rhizobium sp. group.</title>
        <authorList>
            <person name="Wibberg D."/>
            <person name="Puehler A."/>
            <person name="Schlueter A."/>
        </authorList>
    </citation>
    <scope>NUCLEOTIDE SEQUENCE [LARGE SCALE GENOMIC DNA]</scope>
    <source>
        <strain evidence="2">LPU83</strain>
        <plasmid evidence="2">pLPU83b</plasmid>
    </source>
</reference>
<feature type="domain" description="DDE" evidence="1">
    <location>
        <begin position="37"/>
        <end position="96"/>
    </location>
</feature>